<evidence type="ECO:0000256" key="3">
    <source>
        <dbReference type="ARBA" id="ARBA00022827"/>
    </source>
</evidence>
<dbReference type="STRING" id="1707952.A6A03_12505"/>
<protein>
    <recommendedName>
        <fullName evidence="8">3-oxosteroid 1-dehydrogenase</fullName>
        <ecNumber evidence="7">1.3.99.4</ecNumber>
    </recommendedName>
</protein>
<evidence type="ECO:0000256" key="8">
    <source>
        <dbReference type="ARBA" id="ARBA00069709"/>
    </source>
</evidence>
<dbReference type="Proteomes" id="UP000078287">
    <property type="component" value="Unassembled WGS sequence"/>
</dbReference>
<evidence type="ECO:0000256" key="4">
    <source>
        <dbReference type="ARBA" id="ARBA00023002"/>
    </source>
</evidence>
<evidence type="ECO:0000256" key="5">
    <source>
        <dbReference type="ARBA" id="ARBA00051951"/>
    </source>
</evidence>
<evidence type="ECO:0000313" key="11">
    <source>
        <dbReference type="Proteomes" id="UP000078287"/>
    </source>
</evidence>
<dbReference type="InterPro" id="IPR003953">
    <property type="entry name" value="FAD-dep_OxRdtase_2_FAD-bd"/>
</dbReference>
<evidence type="ECO:0000256" key="6">
    <source>
        <dbReference type="ARBA" id="ARBA00061147"/>
    </source>
</evidence>
<evidence type="ECO:0000256" key="7">
    <source>
        <dbReference type="ARBA" id="ARBA00066536"/>
    </source>
</evidence>
<name>A0A178MD66_9CHLR</name>
<comment type="cofactor">
    <cofactor evidence="1">
        <name>FAD</name>
        <dbReference type="ChEBI" id="CHEBI:57692"/>
    </cofactor>
</comment>
<comment type="similarity">
    <text evidence="6">Belongs to the FAD-dependent oxidoreductase 2 family. 3-oxosteroid dehydrogenase subfamily.</text>
</comment>
<dbReference type="Gene3D" id="3.50.50.60">
    <property type="entry name" value="FAD/NAD(P)-binding domain"/>
    <property type="match status" value="2"/>
</dbReference>
<dbReference type="GO" id="GO:0047571">
    <property type="term" value="F:3-oxosteroid 1-dehydrogenase activity"/>
    <property type="evidence" value="ECO:0007669"/>
    <property type="project" value="UniProtKB-EC"/>
</dbReference>
<dbReference type="SUPFAM" id="SSF56425">
    <property type="entry name" value="Succinate dehydrogenase/fumarate reductase flavoprotein, catalytic domain"/>
    <property type="match status" value="1"/>
</dbReference>
<dbReference type="GO" id="GO:0008202">
    <property type="term" value="P:steroid metabolic process"/>
    <property type="evidence" value="ECO:0007669"/>
    <property type="project" value="UniProtKB-ARBA"/>
</dbReference>
<dbReference type="FunFam" id="3.50.50.60:FF:000208">
    <property type="entry name" value="3-ketosteroid dehydrogenase"/>
    <property type="match status" value="1"/>
</dbReference>
<accession>A0A178MD66</accession>
<evidence type="ECO:0000256" key="2">
    <source>
        <dbReference type="ARBA" id="ARBA00022630"/>
    </source>
</evidence>
<dbReference type="PANTHER" id="PTHR43400">
    <property type="entry name" value="FUMARATE REDUCTASE"/>
    <property type="match status" value="1"/>
</dbReference>
<feature type="domain" description="FAD-dependent oxidoreductase 2 FAD-binding" evidence="9">
    <location>
        <begin position="9"/>
        <end position="536"/>
    </location>
</feature>
<dbReference type="InterPro" id="IPR027477">
    <property type="entry name" value="Succ_DH/fumarate_Rdtase_cat_sf"/>
</dbReference>
<comment type="catalytic activity">
    <reaction evidence="5">
        <text>a 3-oxosteroid + A = a 3-oxo-Delta(1)-steroid + AH2</text>
        <dbReference type="Rhea" id="RHEA:13329"/>
        <dbReference type="ChEBI" id="CHEBI:13193"/>
        <dbReference type="ChEBI" id="CHEBI:17499"/>
        <dbReference type="ChEBI" id="CHEBI:20156"/>
        <dbReference type="ChEBI" id="CHEBI:47788"/>
        <dbReference type="EC" id="1.3.99.4"/>
    </reaction>
</comment>
<keyword evidence="2" id="KW-0285">Flavoprotein</keyword>
<dbReference type="PANTHER" id="PTHR43400:SF10">
    <property type="entry name" value="3-OXOSTEROID 1-DEHYDROGENASE"/>
    <property type="match status" value="1"/>
</dbReference>
<dbReference type="AlphaFoldDB" id="A0A178MD66"/>
<proteinExistence type="inferred from homology"/>
<keyword evidence="11" id="KW-1185">Reference proteome</keyword>
<keyword evidence="3" id="KW-0274">FAD</keyword>
<comment type="caution">
    <text evidence="10">The sequence shown here is derived from an EMBL/GenBank/DDBJ whole genome shotgun (WGS) entry which is preliminary data.</text>
</comment>
<dbReference type="Pfam" id="PF00890">
    <property type="entry name" value="FAD_binding_2"/>
    <property type="match status" value="1"/>
</dbReference>
<reference evidence="10 11" key="1">
    <citation type="submission" date="2016-04" db="EMBL/GenBank/DDBJ databases">
        <title>Chloroflexus islandicus sp. nov., a thermophilic filamentous anoxygenic phototrophic bacterium from geyser Strokkur (Iceland).</title>
        <authorList>
            <person name="Gaisin V.A."/>
            <person name="Kalashnikov A.M."/>
            <person name="Sukhacheva M.V."/>
            <person name="Grouzdev D.S."/>
            <person name="Ivanov T.M."/>
            <person name="Kuznetsov B."/>
            <person name="Gorlenko V.M."/>
        </authorList>
    </citation>
    <scope>NUCLEOTIDE SEQUENCE [LARGE SCALE GENOMIC DNA]</scope>
    <source>
        <strain evidence="11">isl-2</strain>
    </source>
</reference>
<evidence type="ECO:0000313" key="10">
    <source>
        <dbReference type="EMBL" id="OAN46483.1"/>
    </source>
</evidence>
<dbReference type="SUPFAM" id="SSF51905">
    <property type="entry name" value="FAD/NAD(P)-binding domain"/>
    <property type="match status" value="1"/>
</dbReference>
<dbReference type="EMBL" id="LWQS01000044">
    <property type="protein sequence ID" value="OAN46483.1"/>
    <property type="molecule type" value="Genomic_DNA"/>
</dbReference>
<dbReference type="RefSeq" id="WP_066785818.1">
    <property type="nucleotide sequence ID" value="NZ_LWQS01000044.1"/>
</dbReference>
<dbReference type="InterPro" id="IPR036188">
    <property type="entry name" value="FAD/NAD-bd_sf"/>
</dbReference>
<dbReference type="PRINTS" id="PR00411">
    <property type="entry name" value="PNDRDTASEI"/>
</dbReference>
<evidence type="ECO:0000256" key="1">
    <source>
        <dbReference type="ARBA" id="ARBA00001974"/>
    </source>
</evidence>
<keyword evidence="4" id="KW-0560">Oxidoreductase</keyword>
<dbReference type="EC" id="1.3.99.4" evidence="7"/>
<dbReference type="InterPro" id="IPR050315">
    <property type="entry name" value="FAD-oxidoreductase_2"/>
</dbReference>
<dbReference type="OrthoDB" id="9800167at2"/>
<evidence type="ECO:0000259" key="9">
    <source>
        <dbReference type="Pfam" id="PF00890"/>
    </source>
</evidence>
<sequence>MAHWDHTTDVVVVGTGGGAMTAALVAKQAGLDVIMIEKTEYYGGSTAISGGGLWIPNNYLLQRDGLEDSFEKARTYLKHTVGDRTPPALQESYLVHAPEMVKYLVSNSHVRFHRSVGYADYYPERPGGMVDGRALEASPFNGKKLGPDLAQLRPMSIKVPAGLAFTASEYNKLGMITSTWAGKWVALKVGVRTVFNIIAGVRYLTLGQALIARLRLSLKEENVPIWLNTPLKDLVLEDGAVVGVVAEHEGRTVRIAARKGVILGAGGFEHNQAMREAFQQPPVNHEWSSGSPGNTGDAIQAGMKIGAKLDLMDDAWWGPSSVPPNQPVMFHVGERSYPGGIMVNAAGKRFTNESASYVDVVHAMYEKHSAAVPHIPAFFIMDQRYRSKYIFGTLFPGQPIPPVYFERGYFRKADTIAGLAQQCGIDPDNLVETIERFNAFARRGVDEDFHRGDSAYDRYYGDPTVKPNPCLAPIEQPPFYAVPMVPGDLGTKGGLVIDECARVLRADGAPIPGLYAIGNSSASVMGNTYPGPGSTIGPAMTFGYVAAKHIAGGKIRPIGKLP</sequence>
<gene>
    <name evidence="10" type="ORF">A6A03_12505</name>
</gene>
<organism evidence="10 11">
    <name type="scientific">Chloroflexus islandicus</name>
    <dbReference type="NCBI Taxonomy" id="1707952"/>
    <lineage>
        <taxon>Bacteria</taxon>
        <taxon>Bacillati</taxon>
        <taxon>Chloroflexota</taxon>
        <taxon>Chloroflexia</taxon>
        <taxon>Chloroflexales</taxon>
        <taxon>Chloroflexineae</taxon>
        <taxon>Chloroflexaceae</taxon>
        <taxon>Chloroflexus</taxon>
    </lineage>
</organism>